<organism evidence="2 3">
    <name type="scientific">Streptomyces daghestanicus</name>
    <dbReference type="NCBI Taxonomy" id="66885"/>
    <lineage>
        <taxon>Bacteria</taxon>
        <taxon>Bacillati</taxon>
        <taxon>Actinomycetota</taxon>
        <taxon>Actinomycetes</taxon>
        <taxon>Kitasatosporales</taxon>
        <taxon>Streptomycetaceae</taxon>
        <taxon>Streptomyces</taxon>
    </lineage>
</organism>
<evidence type="ECO:0000256" key="1">
    <source>
        <dbReference type="SAM" id="MobiDB-lite"/>
    </source>
</evidence>
<dbReference type="Proteomes" id="UP001052655">
    <property type="component" value="Unassembled WGS sequence"/>
</dbReference>
<evidence type="ECO:0000313" key="3">
    <source>
        <dbReference type="Proteomes" id="UP001052655"/>
    </source>
</evidence>
<dbReference type="EMBL" id="BNDX01000013">
    <property type="protein sequence ID" value="GHI33277.1"/>
    <property type="molecule type" value="Genomic_DNA"/>
</dbReference>
<gene>
    <name evidence="2" type="ORF">Sdagh_50070</name>
</gene>
<comment type="caution">
    <text evidence="2">The sequence shown here is derived from an EMBL/GenBank/DDBJ whole genome shotgun (WGS) entry which is preliminary data.</text>
</comment>
<reference evidence="2" key="1">
    <citation type="submission" date="2024-05" db="EMBL/GenBank/DDBJ databases">
        <title>Whole genome shotgun sequence of Streptomyces daghestanicus NBRC 12762.</title>
        <authorList>
            <person name="Komaki H."/>
            <person name="Tamura T."/>
        </authorList>
    </citation>
    <scope>NUCLEOTIDE SEQUENCE</scope>
    <source>
        <strain evidence="2">NBRC 12762</strain>
    </source>
</reference>
<sequence>MTEVPLGRRDPQRVVRVLGRAHRPAGGEGGEVDASGAPQVRAEQAVQVGRRPQDGPPLGRIVAPAGGAHRVLDVGDKTGQRLGGLGEAIAARLPTAPRGFDPLPEHGRSDSGGAAGRAVAEERPAHSGLGRVRGVPLRGRLLGQQRGGGDPNSCARAYRIGRLGTLIPRSICDR</sequence>
<name>A0ABQ3Q7L6_9ACTN</name>
<keyword evidence="3" id="KW-1185">Reference proteome</keyword>
<feature type="region of interest" description="Disordered" evidence="1">
    <location>
        <begin position="18"/>
        <end position="57"/>
    </location>
</feature>
<accession>A0ABQ3Q7L6</accession>
<evidence type="ECO:0000313" key="2">
    <source>
        <dbReference type="EMBL" id="GHI33277.1"/>
    </source>
</evidence>
<feature type="region of interest" description="Disordered" evidence="1">
    <location>
        <begin position="93"/>
        <end position="132"/>
    </location>
</feature>
<proteinExistence type="predicted"/>
<protein>
    <submittedName>
        <fullName evidence="2">Uncharacterized protein</fullName>
    </submittedName>
</protein>